<feature type="domain" description="DUF4190" evidence="3">
    <location>
        <begin position="159"/>
        <end position="218"/>
    </location>
</feature>
<protein>
    <submittedName>
        <fullName evidence="4">DUF4190 domain-containing protein</fullName>
    </submittedName>
</protein>
<feature type="region of interest" description="Disordered" evidence="1">
    <location>
        <begin position="1"/>
        <end position="141"/>
    </location>
</feature>
<feature type="compositionally biased region" description="Low complexity" evidence="1">
    <location>
        <begin position="107"/>
        <end position="135"/>
    </location>
</feature>
<dbReference type="InterPro" id="IPR025241">
    <property type="entry name" value="DUF4190"/>
</dbReference>
<evidence type="ECO:0000313" key="5">
    <source>
        <dbReference type="Proteomes" id="UP001595947"/>
    </source>
</evidence>
<dbReference type="Pfam" id="PF13828">
    <property type="entry name" value="DUF4190"/>
    <property type="match status" value="1"/>
</dbReference>
<feature type="compositionally biased region" description="Basic and acidic residues" evidence="1">
    <location>
        <begin position="1"/>
        <end position="13"/>
    </location>
</feature>
<keyword evidence="5" id="KW-1185">Reference proteome</keyword>
<gene>
    <name evidence="4" type="ORF">ACFPBZ_08650</name>
</gene>
<keyword evidence="2" id="KW-0472">Membrane</keyword>
<sequence length="236" mass="23611">MSESSREPRDADPFARPQGEQAGTSGDGTGYPPPTAYPGSSSQPTDQPADRPSDTSGYDASGYGGQGYGGQGYGGQGYGQTGSEQQYGQPGYAEPGYGQSGSGQQSGYGQQYGQTGYGQPAYGQSGGYPAQSGPGSPAPGYGPPPGYGGYGAAAPTNSLAIVSLVLSLLGFIIGFTAIGGVICGHIARRQIRERGEQGDGLALAGLIIGYILIGLGVAFVVFFIVLIAVAGVGSTI</sequence>
<dbReference type="RefSeq" id="WP_378035625.1">
    <property type="nucleotide sequence ID" value="NZ_JBHSIV010000007.1"/>
</dbReference>
<evidence type="ECO:0000259" key="3">
    <source>
        <dbReference type="Pfam" id="PF13828"/>
    </source>
</evidence>
<feature type="compositionally biased region" description="Gly residues" evidence="1">
    <location>
        <begin position="62"/>
        <end position="80"/>
    </location>
</feature>
<accession>A0ABV9YK39</accession>
<comment type="caution">
    <text evidence="4">The sequence shown here is derived from an EMBL/GenBank/DDBJ whole genome shotgun (WGS) entry which is preliminary data.</text>
</comment>
<feature type="transmembrane region" description="Helical" evidence="2">
    <location>
        <begin position="203"/>
        <end position="230"/>
    </location>
</feature>
<keyword evidence="2" id="KW-1133">Transmembrane helix</keyword>
<evidence type="ECO:0000256" key="2">
    <source>
        <dbReference type="SAM" id="Phobius"/>
    </source>
</evidence>
<proteinExistence type="predicted"/>
<dbReference type="EMBL" id="JBHSIV010000007">
    <property type="protein sequence ID" value="MFC5062271.1"/>
    <property type="molecule type" value="Genomic_DNA"/>
</dbReference>
<name>A0ABV9YK39_9PSEU</name>
<organism evidence="4 5">
    <name type="scientific">Actinomycetospora atypica</name>
    <dbReference type="NCBI Taxonomy" id="1290095"/>
    <lineage>
        <taxon>Bacteria</taxon>
        <taxon>Bacillati</taxon>
        <taxon>Actinomycetota</taxon>
        <taxon>Actinomycetes</taxon>
        <taxon>Pseudonocardiales</taxon>
        <taxon>Pseudonocardiaceae</taxon>
        <taxon>Actinomycetospora</taxon>
    </lineage>
</organism>
<reference evidence="5" key="1">
    <citation type="journal article" date="2019" name="Int. J. Syst. Evol. Microbiol.">
        <title>The Global Catalogue of Microorganisms (GCM) 10K type strain sequencing project: providing services to taxonomists for standard genome sequencing and annotation.</title>
        <authorList>
            <consortium name="The Broad Institute Genomics Platform"/>
            <consortium name="The Broad Institute Genome Sequencing Center for Infectious Disease"/>
            <person name="Wu L."/>
            <person name="Ma J."/>
        </authorList>
    </citation>
    <scope>NUCLEOTIDE SEQUENCE [LARGE SCALE GENOMIC DNA]</scope>
    <source>
        <strain evidence="5">CGMCC 4.7093</strain>
    </source>
</reference>
<keyword evidence="2" id="KW-0812">Transmembrane</keyword>
<evidence type="ECO:0000256" key="1">
    <source>
        <dbReference type="SAM" id="MobiDB-lite"/>
    </source>
</evidence>
<dbReference type="Proteomes" id="UP001595947">
    <property type="component" value="Unassembled WGS sequence"/>
</dbReference>
<evidence type="ECO:0000313" key="4">
    <source>
        <dbReference type="EMBL" id="MFC5062271.1"/>
    </source>
</evidence>
<feature type="transmembrane region" description="Helical" evidence="2">
    <location>
        <begin position="159"/>
        <end position="182"/>
    </location>
</feature>